<dbReference type="PANTHER" id="PTHR12266">
    <property type="entry name" value="NA+/CA2+ K+ INDEPENDENT EXCHANGER"/>
    <property type="match status" value="1"/>
</dbReference>
<dbReference type="GO" id="GO:0006874">
    <property type="term" value="P:intracellular calcium ion homeostasis"/>
    <property type="evidence" value="ECO:0007669"/>
    <property type="project" value="TreeGrafter"/>
</dbReference>
<dbReference type="AlphaFoldDB" id="A0A8H8A117"/>
<dbReference type="EMBL" id="JAEFCI010001270">
    <property type="protein sequence ID" value="KAG5463017.1"/>
    <property type="molecule type" value="Genomic_DNA"/>
</dbReference>
<gene>
    <name evidence="4" type="ORF">BJ554DRAFT_2338</name>
</gene>
<feature type="transmembrane region" description="Helical" evidence="3">
    <location>
        <begin position="12"/>
        <end position="33"/>
    </location>
</feature>
<dbReference type="Gene3D" id="1.20.1420.30">
    <property type="entry name" value="NCX, central ion-binding region"/>
    <property type="match status" value="1"/>
</dbReference>
<keyword evidence="3" id="KW-0812">Transmembrane</keyword>
<keyword evidence="3" id="KW-1133">Transmembrane helix</keyword>
<feature type="transmembrane region" description="Helical" evidence="3">
    <location>
        <begin position="39"/>
        <end position="62"/>
    </location>
</feature>
<name>A0A8H8A117_9FUNG</name>
<proteinExistence type="predicted"/>
<dbReference type="OrthoDB" id="407410at2759"/>
<dbReference type="InterPro" id="IPR051359">
    <property type="entry name" value="CaCA_antiporter"/>
</dbReference>
<reference evidence="4 5" key="1">
    <citation type="journal article" name="Sci. Rep.">
        <title>Genome-scale phylogenetic analyses confirm Olpidium as the closest living zoosporic fungus to the non-flagellated, terrestrial fungi.</title>
        <authorList>
            <person name="Chang Y."/>
            <person name="Rochon D."/>
            <person name="Sekimoto S."/>
            <person name="Wang Y."/>
            <person name="Chovatia M."/>
            <person name="Sandor L."/>
            <person name="Salamov A."/>
            <person name="Grigoriev I.V."/>
            <person name="Stajich J.E."/>
            <person name="Spatafora J.W."/>
        </authorList>
    </citation>
    <scope>NUCLEOTIDE SEQUENCE [LARGE SCALE GENOMIC DNA]</scope>
    <source>
        <strain evidence="4">S191</strain>
    </source>
</reference>
<keyword evidence="1" id="KW-0813">Transport</keyword>
<dbReference type="InterPro" id="IPR044880">
    <property type="entry name" value="NCX_ion-bd_dom_sf"/>
</dbReference>
<feature type="compositionally biased region" description="Basic residues" evidence="2">
    <location>
        <begin position="625"/>
        <end position="640"/>
    </location>
</feature>
<feature type="region of interest" description="Disordered" evidence="2">
    <location>
        <begin position="211"/>
        <end position="235"/>
    </location>
</feature>
<dbReference type="GO" id="GO:0008324">
    <property type="term" value="F:monoatomic cation transmembrane transporter activity"/>
    <property type="evidence" value="ECO:0007669"/>
    <property type="project" value="TreeGrafter"/>
</dbReference>
<dbReference type="Proteomes" id="UP000673691">
    <property type="component" value="Unassembled WGS sequence"/>
</dbReference>
<evidence type="ECO:0000256" key="3">
    <source>
        <dbReference type="SAM" id="Phobius"/>
    </source>
</evidence>
<sequence>MAVITPFQVAAYPFFRDMLFFVGAVAFLAYTAWDQRIALFEGIILIAYYLLYVTIVVAGGWLRQRYATRFSPLIESEAESPVLTTHEDEHNQYGEELFDEYSQTQPLLGKTPTTERPRLFGIPLTTDEVGVSNPPLLMRPLKPSHKHVTWALEEDLGLDEQLISRATNLVVAQSSLMFRKRIQHHRRKSFLGAFEFRDAIQSWKHGDPRPNTFSAVEGFSPTRPRPPRCHRRERSNASFDPACGRVVERPVFVRCSTYTGDNSADQTASAAVSQGFSRGGSPLQSAFPRVSPLIREPERPVADEAENSAPPRLPALDGSPEHAPTAGPSISVSTPGGGPRTPLSIDTSRFWMRPSRAPRTPDEHSQVESAGPAREAPPSSPLRLVLLHTPSIPEDNVVATDYLPGVHAAPVEEEVAGLPSASAAAAAAARPLKDILFPHLTEWRYRSLSSKIAGLIATPLVFLLIITVPVVDDDAEDKTPPAKGTDPEQDLLPSERTASYNGTEVTVVDDDEVRQKLFALKWNRGLTVAQFAVAPPFVSSALLGTNIPQLRRQPFAPIQRGGDRDYCRLDQQHHVLLVDFDAQSSGMVPIFVLRRLRRRHRLDLFRGERGRRPSASVRTHFGPQRGHRGAYRFRHGQQPR</sequence>
<keyword evidence="3" id="KW-0472">Membrane</keyword>
<evidence type="ECO:0000313" key="4">
    <source>
        <dbReference type="EMBL" id="KAG5463017.1"/>
    </source>
</evidence>
<comment type="caution">
    <text evidence="4">The sequence shown here is derived from an EMBL/GenBank/DDBJ whole genome shotgun (WGS) entry which is preliminary data.</text>
</comment>
<dbReference type="PANTHER" id="PTHR12266:SF0">
    <property type="entry name" value="MITOCHONDRIAL SODIUM_CALCIUM EXCHANGER PROTEIN"/>
    <property type="match status" value="1"/>
</dbReference>
<feature type="region of interest" description="Disordered" evidence="2">
    <location>
        <begin position="610"/>
        <end position="640"/>
    </location>
</feature>
<protein>
    <submittedName>
        <fullName evidence="4">Uncharacterized protein</fullName>
    </submittedName>
</protein>
<accession>A0A8H8A117</accession>
<feature type="region of interest" description="Disordered" evidence="2">
    <location>
        <begin position="300"/>
        <end position="380"/>
    </location>
</feature>
<dbReference type="GO" id="GO:0016020">
    <property type="term" value="C:membrane"/>
    <property type="evidence" value="ECO:0007669"/>
    <property type="project" value="TreeGrafter"/>
</dbReference>
<evidence type="ECO:0000256" key="2">
    <source>
        <dbReference type="SAM" id="MobiDB-lite"/>
    </source>
</evidence>
<evidence type="ECO:0000313" key="5">
    <source>
        <dbReference type="Proteomes" id="UP000673691"/>
    </source>
</evidence>
<organism evidence="4 5">
    <name type="scientific">Olpidium bornovanus</name>
    <dbReference type="NCBI Taxonomy" id="278681"/>
    <lineage>
        <taxon>Eukaryota</taxon>
        <taxon>Fungi</taxon>
        <taxon>Fungi incertae sedis</taxon>
        <taxon>Olpidiomycota</taxon>
        <taxon>Olpidiomycotina</taxon>
        <taxon>Olpidiomycetes</taxon>
        <taxon>Olpidiales</taxon>
        <taxon>Olpidiaceae</taxon>
        <taxon>Olpidium</taxon>
    </lineage>
</organism>
<keyword evidence="5" id="KW-1185">Reference proteome</keyword>
<evidence type="ECO:0000256" key="1">
    <source>
        <dbReference type="ARBA" id="ARBA00022448"/>
    </source>
</evidence>
<feature type="region of interest" description="Disordered" evidence="2">
    <location>
        <begin position="474"/>
        <end position="496"/>
    </location>
</feature>